<dbReference type="Proteomes" id="UP000028582">
    <property type="component" value="Unassembled WGS sequence"/>
</dbReference>
<sequence>MSSPPLSKSTRYKRATTFFLDSLLRARVRGCHGGKSVNLKTLSTIVVKVARDP</sequence>
<accession>A0A081A7D6</accession>
<comment type="caution">
    <text evidence="1">The sequence shown here is derived from an EMBL/GenBank/DDBJ whole genome shotgun (WGS) entry which is preliminary data.</text>
</comment>
<evidence type="ECO:0000313" key="1">
    <source>
        <dbReference type="EMBL" id="ETO74797.1"/>
    </source>
</evidence>
<dbReference type="AlphaFoldDB" id="A0A081A7D6"/>
<name>A0A081A7D6_PHYNI</name>
<organism evidence="1 2">
    <name type="scientific">Phytophthora nicotianae P1976</name>
    <dbReference type="NCBI Taxonomy" id="1317066"/>
    <lineage>
        <taxon>Eukaryota</taxon>
        <taxon>Sar</taxon>
        <taxon>Stramenopiles</taxon>
        <taxon>Oomycota</taxon>
        <taxon>Peronosporomycetes</taxon>
        <taxon>Peronosporales</taxon>
        <taxon>Peronosporaceae</taxon>
        <taxon>Phytophthora</taxon>
    </lineage>
</organism>
<protein>
    <submittedName>
        <fullName evidence="1">Uncharacterized protein</fullName>
    </submittedName>
</protein>
<reference evidence="1 2" key="1">
    <citation type="submission" date="2013-11" db="EMBL/GenBank/DDBJ databases">
        <title>The Genome Sequence of Phytophthora parasitica P1976.</title>
        <authorList>
            <consortium name="The Broad Institute Genomics Platform"/>
            <person name="Russ C."/>
            <person name="Tyler B."/>
            <person name="Panabieres F."/>
            <person name="Shan W."/>
            <person name="Tripathy S."/>
            <person name="Grunwald N."/>
            <person name="Machado M."/>
            <person name="Johnson C.S."/>
            <person name="Walker B."/>
            <person name="Young S."/>
            <person name="Zeng Q."/>
            <person name="Gargeya S."/>
            <person name="Fitzgerald M."/>
            <person name="Haas B."/>
            <person name="Abouelleil A."/>
            <person name="Allen A.W."/>
            <person name="Alvarado L."/>
            <person name="Arachchi H.M."/>
            <person name="Berlin A.M."/>
            <person name="Chapman S.B."/>
            <person name="Gainer-Dewar J."/>
            <person name="Goldberg J."/>
            <person name="Griggs A."/>
            <person name="Gujja S."/>
            <person name="Hansen M."/>
            <person name="Howarth C."/>
            <person name="Imamovic A."/>
            <person name="Ireland A."/>
            <person name="Larimer J."/>
            <person name="McCowan C."/>
            <person name="Murphy C."/>
            <person name="Pearson M."/>
            <person name="Poon T.W."/>
            <person name="Priest M."/>
            <person name="Roberts A."/>
            <person name="Saif S."/>
            <person name="Shea T."/>
            <person name="Sisk P."/>
            <person name="Sykes S."/>
            <person name="Wortman J."/>
            <person name="Nusbaum C."/>
            <person name="Birren B."/>
        </authorList>
    </citation>
    <scope>NUCLEOTIDE SEQUENCE [LARGE SCALE GENOMIC DNA]</scope>
    <source>
        <strain evidence="1 2">P1976</strain>
    </source>
</reference>
<dbReference type="EMBL" id="ANJA01001755">
    <property type="protein sequence ID" value="ETO74797.1"/>
    <property type="molecule type" value="Genomic_DNA"/>
</dbReference>
<gene>
    <name evidence="1" type="ORF">F444_09547</name>
</gene>
<proteinExistence type="predicted"/>
<evidence type="ECO:0000313" key="2">
    <source>
        <dbReference type="Proteomes" id="UP000028582"/>
    </source>
</evidence>